<dbReference type="OrthoDB" id="5243754at2759"/>
<sequence>MACALRSLPAMRDRNVTVITSNKAAVLSLGNPRQQSGQEYVQLIYEVIEKLRQSGNRVVIEWMPMNEDHELLKLAKGERQATKNCAWPQRHFPRMRSTTFNIEKRKLKA</sequence>
<organism evidence="1 2">
    <name type="scientific">Metarhizium anisopliae BRIP 53293</name>
    <dbReference type="NCBI Taxonomy" id="1291518"/>
    <lineage>
        <taxon>Eukaryota</taxon>
        <taxon>Fungi</taxon>
        <taxon>Dikarya</taxon>
        <taxon>Ascomycota</taxon>
        <taxon>Pezizomycotina</taxon>
        <taxon>Sordariomycetes</taxon>
        <taxon>Hypocreomycetidae</taxon>
        <taxon>Hypocreales</taxon>
        <taxon>Clavicipitaceae</taxon>
        <taxon>Metarhizium</taxon>
    </lineage>
</organism>
<evidence type="ECO:0000313" key="1">
    <source>
        <dbReference type="EMBL" id="KJK74051.1"/>
    </source>
</evidence>
<dbReference type="AlphaFoldDB" id="A0A0D9NJL0"/>
<reference evidence="2" key="1">
    <citation type="journal article" date="2014" name="BMC Genomics">
        <title>The genome sequence of the biocontrol fungus Metarhizium anisopliae and comparative genomics of Metarhizium species.</title>
        <authorList>
            <person name="Pattemore J.A."/>
            <person name="Hane J.K."/>
            <person name="Williams A.H."/>
            <person name="Wilson B.A."/>
            <person name="Stodart B.J."/>
            <person name="Ash G.J."/>
        </authorList>
    </citation>
    <scope>NUCLEOTIDE SEQUENCE [LARGE SCALE GENOMIC DNA]</scope>
    <source>
        <strain evidence="2">BRIP 53293</strain>
    </source>
</reference>
<evidence type="ECO:0008006" key="3">
    <source>
        <dbReference type="Google" id="ProtNLM"/>
    </source>
</evidence>
<protein>
    <recommendedName>
        <fullName evidence="3">RNase H type-1 domain-containing protein</fullName>
    </recommendedName>
</protein>
<name>A0A0D9NJL0_METAN</name>
<proteinExistence type="predicted"/>
<keyword evidence="2" id="KW-1185">Reference proteome</keyword>
<gene>
    <name evidence="1" type="ORF">H634G_10677</name>
</gene>
<evidence type="ECO:0000313" key="2">
    <source>
        <dbReference type="Proteomes" id="UP000054544"/>
    </source>
</evidence>
<dbReference type="Proteomes" id="UP000054544">
    <property type="component" value="Unassembled WGS sequence"/>
</dbReference>
<accession>A0A0D9NJL0</accession>
<dbReference type="EMBL" id="KE384764">
    <property type="protein sequence ID" value="KJK74051.1"/>
    <property type="molecule type" value="Genomic_DNA"/>
</dbReference>